<dbReference type="PANTHER" id="PTHR30632:SF14">
    <property type="entry name" value="TUNGSTATE_MOLYBDATE_CHROMATE-BINDING PROTEIN MODA"/>
    <property type="match status" value="1"/>
</dbReference>
<comment type="similarity">
    <text evidence="1">Belongs to the bacterial solute-binding protein ModA family.</text>
</comment>
<dbReference type="InterPro" id="IPR005950">
    <property type="entry name" value="ModA"/>
</dbReference>
<dbReference type="Gene3D" id="3.40.190.10">
    <property type="entry name" value="Periplasmic binding protein-like II"/>
    <property type="match status" value="2"/>
</dbReference>
<evidence type="ECO:0000256" key="2">
    <source>
        <dbReference type="ARBA" id="ARBA00022723"/>
    </source>
</evidence>
<keyword evidence="5" id="KW-1185">Reference proteome</keyword>
<evidence type="ECO:0000313" key="4">
    <source>
        <dbReference type="EMBL" id="MCP3428206.1"/>
    </source>
</evidence>
<dbReference type="SUPFAM" id="SSF53850">
    <property type="entry name" value="Periplasmic binding protein-like II"/>
    <property type="match status" value="1"/>
</dbReference>
<dbReference type="InterPro" id="IPR050682">
    <property type="entry name" value="ModA/WtpA"/>
</dbReference>
<dbReference type="PANTHER" id="PTHR30632">
    <property type="entry name" value="MOLYBDATE-BINDING PERIPLASMIC PROTEIN"/>
    <property type="match status" value="1"/>
</dbReference>
<evidence type="ECO:0000256" key="3">
    <source>
        <dbReference type="ARBA" id="ARBA00022729"/>
    </source>
</evidence>
<sequence>MPAQHLATKFSELHGVDVELIAGASGVLTTQIQQGAPFDIFLAADMAYPQLLFTQQLALRPEPYVQGLLVWWHPEQTTLPTRISKVVIADPQVAPYGKAAQKVLQDIAPELGQVILATNINHAFTLIDTGHAPVGLISLSHLRYAQIRFDLPKYSHFSRVPLPSQPTLLQGATIVATTDEGKLARKFLKFIQAPAQQRYLQQMGYTAL</sequence>
<protein>
    <submittedName>
        <fullName evidence="4">Molybdate ABC transporter substrate-binding protein</fullName>
    </submittedName>
</protein>
<dbReference type="Proteomes" id="UP001165413">
    <property type="component" value="Unassembled WGS sequence"/>
</dbReference>
<gene>
    <name evidence="4" type="primary">modA</name>
    <name evidence="4" type="ORF">NLF92_04530</name>
</gene>
<evidence type="ECO:0000256" key="1">
    <source>
        <dbReference type="ARBA" id="ARBA00009175"/>
    </source>
</evidence>
<evidence type="ECO:0000313" key="5">
    <source>
        <dbReference type="Proteomes" id="UP001165413"/>
    </source>
</evidence>
<dbReference type="NCBIfam" id="TIGR01256">
    <property type="entry name" value="modA"/>
    <property type="match status" value="1"/>
</dbReference>
<dbReference type="EMBL" id="JANATA010000005">
    <property type="protein sequence ID" value="MCP3428206.1"/>
    <property type="molecule type" value="Genomic_DNA"/>
</dbReference>
<dbReference type="GO" id="GO:0015689">
    <property type="term" value="P:molybdate ion transport"/>
    <property type="evidence" value="ECO:0007669"/>
    <property type="project" value="InterPro"/>
</dbReference>
<reference evidence="4" key="1">
    <citation type="submission" date="2022-07" db="EMBL/GenBank/DDBJ databases">
        <title>Characterization of the Novel Bacterium Alteromonas immobilis LMIT006 and Alteromonas gregis LMIT007.</title>
        <authorList>
            <person name="Lin X."/>
        </authorList>
    </citation>
    <scope>NUCLEOTIDE SEQUENCE</scope>
    <source>
        <strain evidence="4">LMIT007</strain>
    </source>
</reference>
<keyword evidence="2" id="KW-0479">Metal-binding</keyword>
<dbReference type="AlphaFoldDB" id="A0AA41X0P1"/>
<comment type="caution">
    <text evidence="4">The sequence shown here is derived from an EMBL/GenBank/DDBJ whole genome shotgun (WGS) entry which is preliminary data.</text>
</comment>
<dbReference type="GO" id="GO:0030973">
    <property type="term" value="F:molybdate ion binding"/>
    <property type="evidence" value="ECO:0007669"/>
    <property type="project" value="TreeGrafter"/>
</dbReference>
<keyword evidence="3" id="KW-0732">Signal</keyword>
<dbReference type="Pfam" id="PF13531">
    <property type="entry name" value="SBP_bac_11"/>
    <property type="match status" value="1"/>
</dbReference>
<dbReference type="GO" id="GO:0046872">
    <property type="term" value="F:metal ion binding"/>
    <property type="evidence" value="ECO:0007669"/>
    <property type="project" value="UniProtKB-KW"/>
</dbReference>
<organism evidence="4 5">
    <name type="scientific">Opacimonas viscosa</name>
    <dbReference type="NCBI Taxonomy" id="2961944"/>
    <lineage>
        <taxon>Bacteria</taxon>
        <taxon>Pseudomonadati</taxon>
        <taxon>Pseudomonadota</taxon>
        <taxon>Gammaproteobacteria</taxon>
        <taxon>Alteromonadales</taxon>
        <taxon>Alteromonadaceae</taxon>
        <taxon>Opacimonas</taxon>
    </lineage>
</organism>
<proteinExistence type="inferred from homology"/>
<name>A0AA41X0P1_9ALTE</name>
<accession>A0AA41X0P1</accession>